<proteinExistence type="predicted"/>
<name>A0AAX4KP19_9TREE</name>
<gene>
    <name evidence="2" type="ORF">V865_006025</name>
</gene>
<evidence type="ECO:0000313" key="2">
    <source>
        <dbReference type="EMBL" id="WWD07918.1"/>
    </source>
</evidence>
<dbReference type="RefSeq" id="XP_066085885.1">
    <property type="nucleotide sequence ID" value="XM_066229788.1"/>
</dbReference>
<dbReference type="InterPro" id="IPR036866">
    <property type="entry name" value="RibonucZ/Hydroxyglut_hydro"/>
</dbReference>
<dbReference type="GO" id="GO:0005737">
    <property type="term" value="C:cytoplasm"/>
    <property type="evidence" value="ECO:0007669"/>
    <property type="project" value="TreeGrafter"/>
</dbReference>
<dbReference type="SUPFAM" id="SSF56281">
    <property type="entry name" value="Metallo-hydrolase/oxidoreductase"/>
    <property type="match status" value="1"/>
</dbReference>
<organism evidence="2 3">
    <name type="scientific">Kwoniella europaea PYCC6329</name>
    <dbReference type="NCBI Taxonomy" id="1423913"/>
    <lineage>
        <taxon>Eukaryota</taxon>
        <taxon>Fungi</taxon>
        <taxon>Dikarya</taxon>
        <taxon>Basidiomycota</taxon>
        <taxon>Agaricomycotina</taxon>
        <taxon>Tremellomycetes</taxon>
        <taxon>Tremellales</taxon>
        <taxon>Cryptococcaceae</taxon>
        <taxon>Kwoniella</taxon>
    </lineage>
</organism>
<reference evidence="2 3" key="1">
    <citation type="submission" date="2024-01" db="EMBL/GenBank/DDBJ databases">
        <title>Comparative genomics of Cryptococcus and Kwoniella reveals pathogenesis evolution and contrasting modes of karyotype evolution via chromosome fusion or intercentromeric recombination.</title>
        <authorList>
            <person name="Coelho M.A."/>
            <person name="David-Palma M."/>
            <person name="Shea T."/>
            <person name="Bowers K."/>
            <person name="McGinley-Smith S."/>
            <person name="Mohammad A.W."/>
            <person name="Gnirke A."/>
            <person name="Yurkov A.M."/>
            <person name="Nowrousian M."/>
            <person name="Sun S."/>
            <person name="Cuomo C.A."/>
            <person name="Heitman J."/>
        </authorList>
    </citation>
    <scope>NUCLEOTIDE SEQUENCE [LARGE SCALE GENOMIC DNA]</scope>
    <source>
        <strain evidence="2 3">PYCC6329</strain>
    </source>
</reference>
<keyword evidence="3" id="KW-1185">Reference proteome</keyword>
<protein>
    <recommendedName>
        <fullName evidence="1">Metallo-beta-lactamase domain-containing protein</fullName>
    </recommendedName>
</protein>
<dbReference type="EMBL" id="CP144089">
    <property type="protein sequence ID" value="WWD07918.1"/>
    <property type="molecule type" value="Genomic_DNA"/>
</dbReference>
<dbReference type="InterPro" id="IPR001279">
    <property type="entry name" value="Metallo-B-lactamas"/>
</dbReference>
<dbReference type="GeneID" id="91104826"/>
<dbReference type="PANTHER" id="PTHR15032">
    <property type="entry name" value="N-ACYL-PHOSPHATIDYLETHANOLAMINE-HYDROLYZING PHOSPHOLIPASE D"/>
    <property type="match status" value="1"/>
</dbReference>
<evidence type="ECO:0000259" key="1">
    <source>
        <dbReference type="Pfam" id="PF12706"/>
    </source>
</evidence>
<sequence length="213" mass="23968">MEVLSAIEKLSSLSQRLKFPPETNERILIRQKIDFPPSPPQISDGSKIIWIGHASVYLLLPHAIPAEGREWRGILLDPVFSERCSPASFLGLKRRIEAPCRVEDLPRVDVVFISHDHYDHLDELSIKSVQKRHPAAQYFVPQGLRVLLTKFGIGSNDVKEMNWWDEDVLSLFLNSPDSQATLPGLKVARTVYMSASSTIKSQSPLSEEEGQAL</sequence>
<dbReference type="Proteomes" id="UP001358614">
    <property type="component" value="Chromosome 1"/>
</dbReference>
<feature type="domain" description="Metallo-beta-lactamase" evidence="1">
    <location>
        <begin position="73"/>
        <end position="166"/>
    </location>
</feature>
<dbReference type="Pfam" id="PF12706">
    <property type="entry name" value="Lactamase_B_2"/>
    <property type="match status" value="1"/>
</dbReference>
<dbReference type="AlphaFoldDB" id="A0AAX4KP19"/>
<accession>A0AAX4KP19</accession>
<evidence type="ECO:0000313" key="3">
    <source>
        <dbReference type="Proteomes" id="UP001358614"/>
    </source>
</evidence>
<dbReference type="PANTHER" id="PTHR15032:SF4">
    <property type="entry name" value="N-ACYL-PHOSPHATIDYLETHANOLAMINE-HYDROLYZING PHOSPHOLIPASE D"/>
    <property type="match status" value="1"/>
</dbReference>
<dbReference type="KEGG" id="ker:91104826"/>
<dbReference type="Gene3D" id="3.60.15.10">
    <property type="entry name" value="Ribonuclease Z/Hydroxyacylglutathione hydrolase-like"/>
    <property type="match status" value="1"/>
</dbReference>